<organism evidence="10 11">
    <name type="scientific">Actinomyces oris</name>
    <dbReference type="NCBI Taxonomy" id="544580"/>
    <lineage>
        <taxon>Bacteria</taxon>
        <taxon>Bacillati</taxon>
        <taxon>Actinomycetota</taxon>
        <taxon>Actinomycetes</taxon>
        <taxon>Actinomycetales</taxon>
        <taxon>Actinomycetaceae</taxon>
        <taxon>Actinomyces</taxon>
    </lineage>
</organism>
<dbReference type="GO" id="GO:0034204">
    <property type="term" value="P:lipid translocation"/>
    <property type="evidence" value="ECO:0007669"/>
    <property type="project" value="TreeGrafter"/>
</dbReference>
<keyword evidence="6 9" id="KW-1133">Transmembrane helix</keyword>
<evidence type="ECO:0000256" key="3">
    <source>
        <dbReference type="ARBA" id="ARBA00022692"/>
    </source>
</evidence>
<keyword evidence="7 9" id="KW-0472">Membrane</keyword>
<dbReference type="InterPro" id="IPR011009">
    <property type="entry name" value="Kinase-like_dom_sf"/>
</dbReference>
<keyword evidence="5" id="KW-0573">Peptidoglycan synthesis</keyword>
<dbReference type="InterPro" id="IPR051050">
    <property type="entry name" value="Lipid_II_flippase_MurJ/MviN"/>
</dbReference>
<dbReference type="GO" id="GO:0009252">
    <property type="term" value="P:peptidoglycan biosynthetic process"/>
    <property type="evidence" value="ECO:0007669"/>
    <property type="project" value="UniProtKB-KW"/>
</dbReference>
<dbReference type="GO" id="GO:0005886">
    <property type="term" value="C:plasma membrane"/>
    <property type="evidence" value="ECO:0007669"/>
    <property type="project" value="UniProtKB-SubCell"/>
</dbReference>
<feature type="transmembrane region" description="Helical" evidence="9">
    <location>
        <begin position="140"/>
        <end position="164"/>
    </location>
</feature>
<keyword evidence="11" id="KW-1185">Reference proteome</keyword>
<dbReference type="EMBL" id="JAXBCZ010000001">
    <property type="protein sequence ID" value="MEA1304845.1"/>
    <property type="molecule type" value="Genomic_DNA"/>
</dbReference>
<accession>A0AAW9KXE3</accession>
<sequence>MSMIKHARARRSLSQGRSQASLARSSAIMASGTLVSRILGMVRNALIVMALGATGSGAADAFNTANNLPTYLYNMMIGGILNAILVPQIVQALRRRNGEEVVNRLLTAAATLMLAVTCIATAAAPLIFTLNANSLAQGQWRTLSFAFAFWFMPQVFFYGLYALWGQVLNARSSFGPYMWSPVLNNIISIASILLYLHLYGRYTTGQGAEVWDWRRITLIGATTTLGIAVQALILYIPLVRSGFRPRIIFGVRGLGLGKTVKVALWALAGVGVASLSNWITSNLGSYAVTASEQPEYANVIVPSTTMWLNAYLVYMLPQSLVVTSIITALFTRMSEKAAAGDAAGVREDLSLGLRSAGVFTVLATAGICVLAVPALQLFTPSITLPEAQASAPMLIALALGIVPQGIWFGTQRVMLAYSDTKRLLLADVVVGVIPVILCVLAYFVAPANHWMTWAGAANTISQIGGCVVVIPMMRSHLPSLDGRKIVTTHLRLIMAAAPAVVVGILLNAMLGDIDADSSLANMTAALGHIAVVATIMSLIYLLMGRVIRIEEITVAFRPFSRILSTLGRRLPGAPGRAVLAAAAWLSPPQPQTQATAQMAAVQTPPPPPPPPPAQAVSGPSSASTGATAHGAVGYTSGGAQAVAPAPPPPAQAQPHSWGQPGQMGSQPAGGHPSQPVAGRTYNRQPGHRLAPPPPAASQAAAAPPPPSTGAAAGSSHHWHTPGHVPANAPGSIPPCIPPSLPPSIPPSRVATGRSPLHPSHSSAHTGHITPVWSPQTVTMGSTGSDGQPSQGRRRMSEATPIGSGRYGLLGTLSTTLPRIVRHRGVDTILDRDVTILVLTDATLHRDNVLESASRAVLVEDQRLQQVYDVERAEPSVIVTEPLTGRTFSSLVSRGMPPEQARAIIGETAQALDAGARKGLHHLNLSPESIRVLPDGRVKVSGLGIEAAALDLESRVAGHDPTAADRADARSLVEILYYGLTGRWPGKRPGIPSAPRLGGVPVKPSTLVPGIDPILDELCERTWSSQPPISAAEVARSLGTWGQVAGYHESGPTQRPSSQHPSSNSGATGGSGSAAAGATAAVSAAGAGVANAARGVLDRLRRSGAGKSTTVSAPAGQMAPSPVQPEPAPSVSAASDAPAEQTSVIEAASVTATPATQVPGPQQPESATAQEQSADGAYVQVTGPTNPIPNVLSTASETVPGPAPVPVEPFTGSFPAFDDDEDEEIDPEAARREQRTTSSVLITFALMVIALLVVASYIVYQTIGIPFADKDRAAADTVPSASAQENGGGGSQQPAPQPTAAKPEIAGVNVVNNPSSQAANNQQYLADGDTSRPWFSHNSSSQDLSQPIDIEIKLKNRAKVSEIDLQGTNDGGQVEVRATDLNNADGGTVLAQGPFTSGSTTLKVDNPQEVDTLVIRVTQLPKNSEPGEYPYKATVTEVTIK</sequence>
<comment type="subcellular location">
    <subcellularLocation>
        <location evidence="1">Cell membrane</location>
        <topology evidence="1">Multi-pass membrane protein</topology>
    </subcellularLocation>
</comment>
<protein>
    <submittedName>
        <fullName evidence="10">Lipid II flippase MurJ</fullName>
    </submittedName>
</protein>
<feature type="transmembrane region" description="Helical" evidence="9">
    <location>
        <begin position="450"/>
        <end position="470"/>
    </location>
</feature>
<feature type="region of interest" description="Disordered" evidence="8">
    <location>
        <begin position="1212"/>
        <end position="1231"/>
    </location>
</feature>
<feature type="transmembrane region" description="Helical" evidence="9">
    <location>
        <begin position="311"/>
        <end position="330"/>
    </location>
</feature>
<evidence type="ECO:0000256" key="9">
    <source>
        <dbReference type="SAM" id="Phobius"/>
    </source>
</evidence>
<feature type="compositionally biased region" description="Pro residues" evidence="8">
    <location>
        <begin position="731"/>
        <end position="745"/>
    </location>
</feature>
<feature type="compositionally biased region" description="Polar residues" evidence="8">
    <location>
        <begin position="772"/>
        <end position="790"/>
    </location>
</feature>
<feature type="compositionally biased region" description="Low complexity" evidence="8">
    <location>
        <begin position="614"/>
        <end position="643"/>
    </location>
</feature>
<reference evidence="10 11" key="1">
    <citation type="submission" date="2023-06" db="EMBL/GenBank/DDBJ databases">
        <title>Actinomyces orist ORNL 0101 HMT-893 genome.</title>
        <authorList>
            <person name="Johnston C.D."/>
            <person name="Chen T."/>
            <person name="Dewhirst F.E."/>
        </authorList>
    </citation>
    <scope>NUCLEOTIDE SEQUENCE [LARGE SCALE GENOMIC DNA]</scope>
    <source>
        <strain evidence="10 11">ORNL 0101</strain>
    </source>
</reference>
<gene>
    <name evidence="10" type="ORF">QU665_07160</name>
</gene>
<dbReference type="InterPro" id="IPR008979">
    <property type="entry name" value="Galactose-bd-like_sf"/>
</dbReference>
<dbReference type="PANTHER" id="PTHR47019">
    <property type="entry name" value="LIPID II FLIPPASE MURJ"/>
    <property type="match status" value="1"/>
</dbReference>
<evidence type="ECO:0000256" key="5">
    <source>
        <dbReference type="ARBA" id="ARBA00022984"/>
    </source>
</evidence>
<proteinExistence type="predicted"/>
<feature type="transmembrane region" description="Helical" evidence="9">
    <location>
        <begin position="390"/>
        <end position="410"/>
    </location>
</feature>
<feature type="transmembrane region" description="Helical" evidence="9">
    <location>
        <begin position="71"/>
        <end position="93"/>
    </location>
</feature>
<evidence type="ECO:0000256" key="2">
    <source>
        <dbReference type="ARBA" id="ARBA00022475"/>
    </source>
</evidence>
<dbReference type="PANTHER" id="PTHR47019:SF1">
    <property type="entry name" value="LIPID II FLIPPASE MURJ"/>
    <property type="match status" value="1"/>
</dbReference>
<dbReference type="Proteomes" id="UP001289581">
    <property type="component" value="Unassembled WGS sequence"/>
</dbReference>
<feature type="transmembrane region" description="Helical" evidence="9">
    <location>
        <begin position="105"/>
        <end position="128"/>
    </location>
</feature>
<feature type="compositionally biased region" description="Low complexity" evidence="8">
    <location>
        <begin position="591"/>
        <end position="602"/>
    </location>
</feature>
<evidence type="ECO:0000256" key="6">
    <source>
        <dbReference type="ARBA" id="ARBA00022989"/>
    </source>
</evidence>
<keyword evidence="2" id="KW-1003">Cell membrane</keyword>
<keyword evidence="3 9" id="KW-0812">Transmembrane</keyword>
<feature type="transmembrane region" description="Helical" evidence="9">
    <location>
        <begin position="522"/>
        <end position="543"/>
    </location>
</feature>
<dbReference type="Gene3D" id="2.60.120.260">
    <property type="entry name" value="Galactose-binding domain-like"/>
    <property type="match status" value="1"/>
</dbReference>
<dbReference type="Gene3D" id="1.10.510.10">
    <property type="entry name" value="Transferase(Phosphotransferase) domain 1"/>
    <property type="match status" value="1"/>
</dbReference>
<evidence type="ECO:0000313" key="11">
    <source>
        <dbReference type="Proteomes" id="UP001289581"/>
    </source>
</evidence>
<evidence type="ECO:0000313" key="10">
    <source>
        <dbReference type="EMBL" id="MEA1304845.1"/>
    </source>
</evidence>
<keyword evidence="4" id="KW-0133">Cell shape</keyword>
<evidence type="ECO:0000256" key="8">
    <source>
        <dbReference type="SAM" id="MobiDB-lite"/>
    </source>
</evidence>
<feature type="region of interest" description="Disordered" evidence="8">
    <location>
        <begin position="589"/>
        <end position="802"/>
    </location>
</feature>
<evidence type="ECO:0000256" key="1">
    <source>
        <dbReference type="ARBA" id="ARBA00004651"/>
    </source>
</evidence>
<feature type="transmembrane region" description="Helical" evidence="9">
    <location>
        <begin position="176"/>
        <end position="196"/>
    </location>
</feature>
<dbReference type="RefSeq" id="WP_322912079.1">
    <property type="nucleotide sequence ID" value="NZ_JAXBCZ010000001.1"/>
</dbReference>
<feature type="compositionally biased region" description="Polar residues" evidence="8">
    <location>
        <begin position="1050"/>
        <end position="1060"/>
    </location>
</feature>
<dbReference type="CDD" id="cd13123">
    <property type="entry name" value="MATE_MurJ_like"/>
    <property type="match status" value="1"/>
</dbReference>
<dbReference type="GO" id="GO:0008360">
    <property type="term" value="P:regulation of cell shape"/>
    <property type="evidence" value="ECO:0007669"/>
    <property type="project" value="UniProtKB-KW"/>
</dbReference>
<evidence type="ECO:0000256" key="7">
    <source>
        <dbReference type="ARBA" id="ARBA00023136"/>
    </source>
</evidence>
<feature type="transmembrane region" description="Helical" evidence="9">
    <location>
        <begin position="422"/>
        <end position="444"/>
    </location>
</feature>
<feature type="region of interest" description="Disordered" evidence="8">
    <location>
        <begin position="1275"/>
        <end position="1299"/>
    </location>
</feature>
<feature type="compositionally biased region" description="Low complexity" evidence="8">
    <location>
        <begin position="1128"/>
        <end position="1139"/>
    </location>
</feature>
<feature type="region of interest" description="Disordered" evidence="8">
    <location>
        <begin position="1044"/>
        <end position="1073"/>
    </location>
</feature>
<feature type="region of interest" description="Disordered" evidence="8">
    <location>
        <begin position="1103"/>
        <end position="1141"/>
    </location>
</feature>
<name>A0AAW9KXE3_9ACTO</name>
<comment type="caution">
    <text evidence="10">The sequence shown here is derived from an EMBL/GenBank/DDBJ whole genome shotgun (WGS) entry which is preliminary data.</text>
</comment>
<feature type="transmembrane region" description="Helical" evidence="9">
    <location>
        <begin position="490"/>
        <end position="510"/>
    </location>
</feature>
<feature type="transmembrane region" description="Helical" evidence="9">
    <location>
        <begin position="259"/>
        <end position="279"/>
    </location>
</feature>
<feature type="compositionally biased region" description="Pro residues" evidence="8">
    <location>
        <begin position="603"/>
        <end position="613"/>
    </location>
</feature>
<feature type="transmembrane region" description="Helical" evidence="9">
    <location>
        <begin position="216"/>
        <end position="238"/>
    </location>
</feature>
<dbReference type="InterPro" id="IPR004268">
    <property type="entry name" value="MurJ"/>
</dbReference>
<evidence type="ECO:0000256" key="4">
    <source>
        <dbReference type="ARBA" id="ARBA00022960"/>
    </source>
</evidence>
<feature type="region of interest" description="Disordered" evidence="8">
    <location>
        <begin position="1153"/>
        <end position="1184"/>
    </location>
</feature>
<dbReference type="GO" id="GO:0015648">
    <property type="term" value="F:lipid-linked peptidoglycan transporter activity"/>
    <property type="evidence" value="ECO:0007669"/>
    <property type="project" value="TreeGrafter"/>
</dbReference>
<feature type="transmembrane region" description="Helical" evidence="9">
    <location>
        <begin position="1239"/>
        <end position="1259"/>
    </location>
</feature>
<dbReference type="SUPFAM" id="SSF56112">
    <property type="entry name" value="Protein kinase-like (PK-like)"/>
    <property type="match status" value="1"/>
</dbReference>
<dbReference type="SUPFAM" id="SSF49785">
    <property type="entry name" value="Galactose-binding domain-like"/>
    <property type="match status" value="1"/>
</dbReference>
<feature type="compositionally biased region" description="Polar residues" evidence="8">
    <location>
        <begin position="1153"/>
        <end position="1172"/>
    </location>
</feature>
<feature type="compositionally biased region" description="Acidic residues" evidence="8">
    <location>
        <begin position="1216"/>
        <end position="1226"/>
    </location>
</feature>
<feature type="transmembrane region" description="Helical" evidence="9">
    <location>
        <begin position="351"/>
        <end position="378"/>
    </location>
</feature>
<dbReference type="Pfam" id="PF03023">
    <property type="entry name" value="MurJ"/>
    <property type="match status" value="1"/>
</dbReference>